<dbReference type="STRING" id="316055.RPE_4249"/>
<dbReference type="PANTHER" id="PTHR30413">
    <property type="entry name" value="INNER MEMBRANE TRANSPORT PERMEASE"/>
    <property type="match status" value="1"/>
</dbReference>
<dbReference type="KEGG" id="rpe:RPE_4249"/>
<feature type="transmembrane region" description="Helical" evidence="9">
    <location>
        <begin position="157"/>
        <end position="181"/>
    </location>
</feature>
<evidence type="ECO:0000313" key="11">
    <source>
        <dbReference type="EMBL" id="ABJ08174.1"/>
    </source>
</evidence>
<evidence type="ECO:0000259" key="10">
    <source>
        <dbReference type="PROSITE" id="PS51012"/>
    </source>
</evidence>
<organism evidence="11">
    <name type="scientific">Rhodopseudomonas palustris (strain BisA53)</name>
    <dbReference type="NCBI Taxonomy" id="316055"/>
    <lineage>
        <taxon>Bacteria</taxon>
        <taxon>Pseudomonadati</taxon>
        <taxon>Pseudomonadota</taxon>
        <taxon>Alphaproteobacteria</taxon>
        <taxon>Hyphomicrobiales</taxon>
        <taxon>Nitrobacteraceae</taxon>
        <taxon>Rhodopseudomonas</taxon>
    </lineage>
</organism>
<dbReference type="PROSITE" id="PS51012">
    <property type="entry name" value="ABC_TM2"/>
    <property type="match status" value="1"/>
</dbReference>
<evidence type="ECO:0000256" key="9">
    <source>
        <dbReference type="RuleBase" id="RU361157"/>
    </source>
</evidence>
<evidence type="ECO:0000256" key="5">
    <source>
        <dbReference type="ARBA" id="ARBA00022519"/>
    </source>
</evidence>
<reference evidence="11" key="1">
    <citation type="submission" date="2006-09" db="EMBL/GenBank/DDBJ databases">
        <title>Complete sequence of Rhodopseudomonas palustris BisA53.</title>
        <authorList>
            <consortium name="US DOE Joint Genome Institute"/>
            <person name="Copeland A."/>
            <person name="Lucas S."/>
            <person name="Lapidus A."/>
            <person name="Barry K."/>
            <person name="Detter J.C."/>
            <person name="Glavina del Rio T."/>
            <person name="Hammon N."/>
            <person name="Israni S."/>
            <person name="Dalin E."/>
            <person name="Tice H."/>
            <person name="Pitluck S."/>
            <person name="Chain P."/>
            <person name="Malfatti S."/>
            <person name="Shin M."/>
            <person name="Vergez L."/>
            <person name="Schmutz J."/>
            <person name="Larimer F."/>
            <person name="Land M."/>
            <person name="Hauser L."/>
            <person name="Pelletier D.A."/>
            <person name="Kyrpides N."/>
            <person name="Kim E."/>
            <person name="Harwood C.S."/>
            <person name="Oda Y."/>
            <person name="Richardson P."/>
        </authorList>
    </citation>
    <scope>NUCLEOTIDE SEQUENCE [LARGE SCALE GENOMIC DNA]</scope>
    <source>
        <strain evidence="11">BisA53</strain>
    </source>
</reference>
<accession>Q07IR0</accession>
<dbReference type="GO" id="GO:0140359">
    <property type="term" value="F:ABC-type transporter activity"/>
    <property type="evidence" value="ECO:0007669"/>
    <property type="project" value="InterPro"/>
</dbReference>
<evidence type="ECO:0000256" key="4">
    <source>
        <dbReference type="ARBA" id="ARBA00022475"/>
    </source>
</evidence>
<dbReference type="PANTHER" id="PTHR30413:SF8">
    <property type="entry name" value="TRANSPORT PERMEASE PROTEIN"/>
    <property type="match status" value="1"/>
</dbReference>
<keyword evidence="8 9" id="KW-0472">Membrane</keyword>
<keyword evidence="4 9" id="KW-1003">Cell membrane</keyword>
<evidence type="ECO:0000256" key="6">
    <source>
        <dbReference type="ARBA" id="ARBA00022692"/>
    </source>
</evidence>
<feature type="transmembrane region" description="Helical" evidence="9">
    <location>
        <begin position="242"/>
        <end position="265"/>
    </location>
</feature>
<keyword evidence="5" id="KW-0997">Cell inner membrane</keyword>
<evidence type="ECO:0000256" key="8">
    <source>
        <dbReference type="ARBA" id="ARBA00023136"/>
    </source>
</evidence>
<comment type="similarity">
    <text evidence="2 9">Belongs to the ABC-2 integral membrane protein family.</text>
</comment>
<keyword evidence="7 9" id="KW-1133">Transmembrane helix</keyword>
<evidence type="ECO:0000256" key="1">
    <source>
        <dbReference type="ARBA" id="ARBA00004429"/>
    </source>
</evidence>
<dbReference type="EMBL" id="CP000463">
    <property type="protein sequence ID" value="ABJ08174.1"/>
    <property type="molecule type" value="Genomic_DNA"/>
</dbReference>
<dbReference type="AlphaFoldDB" id="Q07IR0"/>
<evidence type="ECO:0000256" key="2">
    <source>
        <dbReference type="ARBA" id="ARBA00007783"/>
    </source>
</evidence>
<feature type="transmembrane region" description="Helical" evidence="9">
    <location>
        <begin position="121"/>
        <end position="151"/>
    </location>
</feature>
<name>Q07IR0_RHOP5</name>
<feature type="transmembrane region" description="Helical" evidence="9">
    <location>
        <begin position="79"/>
        <end position="100"/>
    </location>
</feature>
<sequence>MQSAGGTILIRPHSGLTRLGIPQVFEYSYLMKFFVLRNLRARYRPTLLGYGWIVLRPALLCLVYATVFGHLLGVQSPGVPMVLFVFFGVVVYLFFASALTEVANSLSGAAGIMSKVYYPRLITPLSALTTNLVDLVSSMLIIFVMMAYYAVVPPIHVFYFPLFLAGFVLVTFGFGLILASYSVERRDIMIALPVAMRVLIYAMPAVYPISLVSERNQVFYYLNPLAVYLQGMRWSLMNDQAVPLWAIVLAVVVTVASVLYGLVLFNRVERTMVDRL</sequence>
<gene>
    <name evidence="11" type="ordered locus">RPE_4249</name>
</gene>
<feature type="transmembrane region" description="Helical" evidence="9">
    <location>
        <begin position="188"/>
        <end position="207"/>
    </location>
</feature>
<dbReference type="GO" id="GO:0005886">
    <property type="term" value="C:plasma membrane"/>
    <property type="evidence" value="ECO:0007669"/>
    <property type="project" value="UniProtKB-SubCell"/>
</dbReference>
<dbReference type="GO" id="GO:0015920">
    <property type="term" value="P:lipopolysaccharide transport"/>
    <property type="evidence" value="ECO:0007669"/>
    <property type="project" value="TreeGrafter"/>
</dbReference>
<dbReference type="Pfam" id="PF01061">
    <property type="entry name" value="ABC2_membrane"/>
    <property type="match status" value="1"/>
</dbReference>
<dbReference type="InterPro" id="IPR047817">
    <property type="entry name" value="ABC2_TM_bact-type"/>
</dbReference>
<evidence type="ECO:0000256" key="7">
    <source>
        <dbReference type="ARBA" id="ARBA00022989"/>
    </source>
</evidence>
<keyword evidence="6 9" id="KW-0812">Transmembrane</keyword>
<evidence type="ECO:0000256" key="3">
    <source>
        <dbReference type="ARBA" id="ARBA00022448"/>
    </source>
</evidence>
<feature type="transmembrane region" description="Helical" evidence="9">
    <location>
        <begin position="47"/>
        <end position="67"/>
    </location>
</feature>
<protein>
    <recommendedName>
        <fullName evidence="9">Transport permease protein</fullName>
    </recommendedName>
</protein>
<comment type="subcellular location">
    <subcellularLocation>
        <location evidence="1 9">Cell inner membrane</location>
        <topology evidence="1 9">Multi-pass membrane protein</topology>
    </subcellularLocation>
</comment>
<feature type="domain" description="ABC transmembrane type-2" evidence="10">
    <location>
        <begin position="48"/>
        <end position="268"/>
    </location>
</feature>
<dbReference type="eggNOG" id="COG1682">
    <property type="taxonomic scope" value="Bacteria"/>
</dbReference>
<dbReference type="InterPro" id="IPR013525">
    <property type="entry name" value="ABC2_TM"/>
</dbReference>
<dbReference type="HOGENOM" id="CLU_060703_3_0_5"/>
<proteinExistence type="inferred from homology"/>
<keyword evidence="3 9" id="KW-0813">Transport</keyword>